<feature type="domain" description="DNA methylase adenine-specific" evidence="6">
    <location>
        <begin position="326"/>
        <end position="445"/>
    </location>
</feature>
<evidence type="ECO:0000256" key="2">
    <source>
        <dbReference type="ARBA" id="ARBA00011900"/>
    </source>
</evidence>
<dbReference type="PRINTS" id="PR00507">
    <property type="entry name" value="N12N6MTFRASE"/>
</dbReference>
<dbReference type="RefSeq" id="WP_234916574.1">
    <property type="nucleotide sequence ID" value="NZ_MK318987.1"/>
</dbReference>
<dbReference type="GO" id="GO:0003677">
    <property type="term" value="F:DNA binding"/>
    <property type="evidence" value="ECO:0007669"/>
    <property type="project" value="InterPro"/>
</dbReference>
<dbReference type="InterPro" id="IPR050953">
    <property type="entry name" value="N4_N6_ade-DNA_methylase"/>
</dbReference>
<dbReference type="InterPro" id="IPR041635">
    <property type="entry name" value="Type_ISP_LLaBIII_C"/>
</dbReference>
<organism evidence="8">
    <name type="scientific">Rhizobium rhizogenes</name>
    <name type="common">Agrobacterium rhizogenes</name>
    <dbReference type="NCBI Taxonomy" id="359"/>
    <lineage>
        <taxon>Bacteria</taxon>
        <taxon>Pseudomonadati</taxon>
        <taxon>Pseudomonadota</taxon>
        <taxon>Alphaproteobacteria</taxon>
        <taxon>Hyphomicrobiales</taxon>
        <taxon>Rhizobiaceae</taxon>
        <taxon>Rhizobium/Agrobacterium group</taxon>
        <taxon>Rhizobium</taxon>
    </lineage>
</organism>
<evidence type="ECO:0000256" key="4">
    <source>
        <dbReference type="ARBA" id="ARBA00022679"/>
    </source>
</evidence>
<sequence length="1189" mass="132269">MTDKLISIVENFFSAVRDIHHLGSGTKERSYYPALAELLGAIGQDLRPRVLCLSDLGNTGAGHPDFGLYAANQVQKGEPRRGQMPERGVIEMKGVADETWLTADTKQVSKYFGAYRLVIVSNLRDFLIIGEGLNGEATRLEGFRLAPNAKSFWEMVATPRKSAELIGRAFGEYLMRALTLSVALREPKDVAWFLASYARDALQRVDEAGNLPALANIRASLEQALGVTFEAEKGDHFFRSTLVQTLFYGVFSAWVLWARELPRTSPRFDWKLATWHLKVPFIRTLFQQIASPAHLQPLHLVEVLDWAAATLNRVDTTEFFTRFNDTDAVQFFYEPFLEAFDPELRKELGVWYTPNEVVTYMVARVDKALRDDLGIEDGLASERVYVLDPCCGTGAFLGAVLKRIETSLEAKGFGGLKGQMVKQAALTRVFGFEIMPAPFVVAHLQVGLTLQGMGATFDGATDERAGIFLTNALTGWEPHITKPLPFPELEEERSRADGVKQGAPILVVIGNPPYNGFAGVNEGKEERALTDAYKRPQKVRRPEGQGLNDLYVRFFRMAERRIVQTMTVERENLLDEPTATWADGGEGIVCFISNYSWLDGLSFTAMRERYLQAYDAIRIDCLNGDKYKTGKTTPDGAPDPSIFSTEHNREGIQVGTAIATMIRKQDHAPSGTIGFRHLWGTGKRQELMDTAEADPATLYQPVTPQLELGLPFVKAGFEARYFEWPKLPDLLPTSFSGVKTARDEFLVDIDRDALAARVADYFNPMVSNDDIRARFPQAMASSDRFDPIETRAALLKRGGKPENIVRYAYRPFDVRWLYWEPETKLLDEKRADYWPHVVTGNEWITAAQALRKGANEPQYAVLTAIGSYHLIERASLFFPAYLNASGAAANEVELKPNISARLEPLLIDNLAAIDLFRHIAALVNAPAYRADNSEALRMDWPRIPMPKEPEQLRTSSALGLTVGLLLNPETAAPGVSTGTLRPGLRVMGLPAKRGAAALDAADLAMTAGWGSTQNAGGGAIVMPGRGLTNVRDYTPVEREAMDAEAQAQGMTLDALLALVGTRTLDVHLNAEAFWSNVPEKVWDYTLGGYQVIKKWLSYRERSVLGRPLKLDETLYVSQMVRRIAAILIIGPTLDANYRACATNALTYEELGLSRDAARERKEAKAKKVSLADTRHKAVKRFDREAKKKR</sequence>
<dbReference type="AlphaFoldDB" id="A0A7S4ZSK6"/>
<comment type="similarity">
    <text evidence="1">Belongs to the N(4)/N(6)-methyltransferase family.</text>
</comment>
<dbReference type="Gene3D" id="3.40.50.150">
    <property type="entry name" value="Vaccinia Virus protein VP39"/>
    <property type="match status" value="1"/>
</dbReference>
<name>A0A7S4ZSK6_RHIRH</name>
<keyword evidence="8" id="KW-0614">Plasmid</keyword>
<comment type="catalytic activity">
    <reaction evidence="5">
        <text>a 2'-deoxyadenosine in DNA + S-adenosyl-L-methionine = an N(6)-methyl-2'-deoxyadenosine in DNA + S-adenosyl-L-homocysteine + H(+)</text>
        <dbReference type="Rhea" id="RHEA:15197"/>
        <dbReference type="Rhea" id="RHEA-COMP:12418"/>
        <dbReference type="Rhea" id="RHEA-COMP:12419"/>
        <dbReference type="ChEBI" id="CHEBI:15378"/>
        <dbReference type="ChEBI" id="CHEBI:57856"/>
        <dbReference type="ChEBI" id="CHEBI:59789"/>
        <dbReference type="ChEBI" id="CHEBI:90615"/>
        <dbReference type="ChEBI" id="CHEBI:90616"/>
        <dbReference type="EC" id="2.1.1.72"/>
    </reaction>
</comment>
<keyword evidence="4 8" id="KW-0808">Transferase</keyword>
<evidence type="ECO:0000259" key="7">
    <source>
        <dbReference type="Pfam" id="PF18135"/>
    </source>
</evidence>
<dbReference type="GO" id="GO:0032259">
    <property type="term" value="P:methylation"/>
    <property type="evidence" value="ECO:0007669"/>
    <property type="project" value="UniProtKB-KW"/>
</dbReference>
<dbReference type="GO" id="GO:0008170">
    <property type="term" value="F:N-methyltransferase activity"/>
    <property type="evidence" value="ECO:0007669"/>
    <property type="project" value="InterPro"/>
</dbReference>
<dbReference type="Pfam" id="PF02384">
    <property type="entry name" value="N6_Mtase"/>
    <property type="match status" value="1"/>
</dbReference>
<dbReference type="EMBL" id="MK318987">
    <property type="protein sequence ID" value="QCL10287.1"/>
    <property type="molecule type" value="Genomic_DNA"/>
</dbReference>
<gene>
    <name evidence="8" type="ORF">pC6.5b_393</name>
</gene>
<dbReference type="InterPro" id="IPR029063">
    <property type="entry name" value="SAM-dependent_MTases_sf"/>
</dbReference>
<proteinExistence type="inferred from homology"/>
<dbReference type="SUPFAM" id="SSF53335">
    <property type="entry name" value="S-adenosyl-L-methionine-dependent methyltransferases"/>
    <property type="match status" value="1"/>
</dbReference>
<dbReference type="PANTHER" id="PTHR33841:SF1">
    <property type="entry name" value="DNA METHYLTRANSFERASE A"/>
    <property type="match status" value="1"/>
</dbReference>
<feature type="domain" description="Type ISP restriction-modification enzyme LLaBIII C-terminal specificity" evidence="7">
    <location>
        <begin position="729"/>
        <end position="1104"/>
    </location>
</feature>
<dbReference type="EC" id="2.1.1.72" evidence="2"/>
<dbReference type="Pfam" id="PF18135">
    <property type="entry name" value="Type_ISP_C"/>
    <property type="match status" value="1"/>
</dbReference>
<dbReference type="GO" id="GO:0009007">
    <property type="term" value="F:site-specific DNA-methyltransferase (adenine-specific) activity"/>
    <property type="evidence" value="ECO:0007669"/>
    <property type="project" value="UniProtKB-EC"/>
</dbReference>
<evidence type="ECO:0000313" key="8">
    <source>
        <dbReference type="EMBL" id="QCL10287.1"/>
    </source>
</evidence>
<dbReference type="InterPro" id="IPR003356">
    <property type="entry name" value="DNA_methylase_A-5"/>
</dbReference>
<evidence type="ECO:0000256" key="3">
    <source>
        <dbReference type="ARBA" id="ARBA00022603"/>
    </source>
</evidence>
<accession>A0A7S4ZSK6</accession>
<evidence type="ECO:0000256" key="5">
    <source>
        <dbReference type="ARBA" id="ARBA00047942"/>
    </source>
</evidence>
<reference evidence="8" key="1">
    <citation type="submission" date="2018-12" db="EMBL/GenBank/DDBJ databases">
        <title>Three Rhizobium rhizogenes strains isolated from the same crown gall tumor carry diverse plasmids.</title>
        <authorList>
            <person name="Pulawska J."/>
            <person name="Kuzmanovic N."/>
        </authorList>
    </citation>
    <scope>NUCLEOTIDE SEQUENCE</scope>
    <source>
        <strain evidence="8">C6.5</strain>
        <plasmid evidence="8">pC6.5b</plasmid>
    </source>
</reference>
<dbReference type="PANTHER" id="PTHR33841">
    <property type="entry name" value="DNA METHYLTRANSFERASE YEEA-RELATED"/>
    <property type="match status" value="1"/>
</dbReference>
<geneLocation type="plasmid" evidence="8">
    <name>pC6.5b</name>
</geneLocation>
<keyword evidence="3 8" id="KW-0489">Methyltransferase</keyword>
<evidence type="ECO:0000259" key="6">
    <source>
        <dbReference type="Pfam" id="PF02384"/>
    </source>
</evidence>
<protein>
    <recommendedName>
        <fullName evidence="2">site-specific DNA-methyltransferase (adenine-specific)</fullName>
        <ecNumber evidence="2">2.1.1.72</ecNumber>
    </recommendedName>
</protein>
<evidence type="ECO:0000256" key="1">
    <source>
        <dbReference type="ARBA" id="ARBA00006594"/>
    </source>
</evidence>